<dbReference type="AlphaFoldDB" id="A0A3M6TDB3"/>
<reference evidence="3 4" key="1">
    <citation type="journal article" date="2018" name="Sci. Rep.">
        <title>Comparative analysis of the Pocillopora damicornis genome highlights role of immune system in coral evolution.</title>
        <authorList>
            <person name="Cunning R."/>
            <person name="Bay R.A."/>
            <person name="Gillette P."/>
            <person name="Baker A.C."/>
            <person name="Traylor-Knowles N."/>
        </authorList>
    </citation>
    <scope>NUCLEOTIDE SEQUENCE [LARGE SCALE GENOMIC DNA]</scope>
    <source>
        <strain evidence="3">RSMAS</strain>
        <tissue evidence="3">Whole animal</tissue>
    </source>
</reference>
<dbReference type="EMBL" id="RCHS01003846">
    <property type="protein sequence ID" value="RMX39234.1"/>
    <property type="molecule type" value="Genomic_DNA"/>
</dbReference>
<dbReference type="InterPro" id="IPR036116">
    <property type="entry name" value="FN3_sf"/>
</dbReference>
<evidence type="ECO:0000259" key="2">
    <source>
        <dbReference type="PROSITE" id="PS50853"/>
    </source>
</evidence>
<dbReference type="CDD" id="cd00063">
    <property type="entry name" value="FN3"/>
    <property type="match status" value="1"/>
</dbReference>
<dbReference type="Pfam" id="PF00041">
    <property type="entry name" value="fn3"/>
    <property type="match status" value="1"/>
</dbReference>
<protein>
    <recommendedName>
        <fullName evidence="2">Fibronectin type-III domain-containing protein</fullName>
    </recommendedName>
</protein>
<keyword evidence="4" id="KW-1185">Reference proteome</keyword>
<dbReference type="InterPro" id="IPR013783">
    <property type="entry name" value="Ig-like_fold"/>
</dbReference>
<name>A0A3M6TDB3_POCDA</name>
<proteinExistence type="predicted"/>
<feature type="transmembrane region" description="Helical" evidence="1">
    <location>
        <begin position="171"/>
        <end position="191"/>
    </location>
</feature>
<dbReference type="SUPFAM" id="SSF49265">
    <property type="entry name" value="Fibronectin type III"/>
    <property type="match status" value="1"/>
</dbReference>
<keyword evidence="1" id="KW-0472">Membrane</keyword>
<dbReference type="Proteomes" id="UP000275408">
    <property type="component" value="Unassembled WGS sequence"/>
</dbReference>
<keyword evidence="1" id="KW-0812">Transmembrane</keyword>
<evidence type="ECO:0000256" key="1">
    <source>
        <dbReference type="SAM" id="Phobius"/>
    </source>
</evidence>
<dbReference type="Gene3D" id="2.60.40.10">
    <property type="entry name" value="Immunoglobulins"/>
    <property type="match status" value="1"/>
</dbReference>
<dbReference type="OrthoDB" id="5984176at2759"/>
<evidence type="ECO:0000313" key="3">
    <source>
        <dbReference type="EMBL" id="RMX39234.1"/>
    </source>
</evidence>
<dbReference type="PROSITE" id="PS50853">
    <property type="entry name" value="FN3"/>
    <property type="match status" value="1"/>
</dbReference>
<feature type="domain" description="Fibronectin type-III" evidence="2">
    <location>
        <begin position="57"/>
        <end position="149"/>
    </location>
</feature>
<evidence type="ECO:0000313" key="4">
    <source>
        <dbReference type="Proteomes" id="UP000275408"/>
    </source>
</evidence>
<accession>A0A3M6TDB3</accession>
<keyword evidence="1" id="KW-1133">Transmembrane helix</keyword>
<sequence>MAEQSSLNKLYYIGGLPSNGGLSIRGVKFFGSVMDLHVIGVAFTPDEIYDLYKDYALVINVTLTDAKGDIVNVEWEPPSCPANIKLYFVHYREIDSKNWNAIAVFSNVTSYDLQLQSYKEYEITVTTRDIDKDIPRKLWRVRTRGVNQTILVNPDEQNNNTSYKDKKRLKALIITGSVAAVFAVAVGLFCYRRRQLRSVLEQRFAR</sequence>
<comment type="caution">
    <text evidence="3">The sequence shown here is derived from an EMBL/GenBank/DDBJ whole genome shotgun (WGS) entry which is preliminary data.</text>
</comment>
<gene>
    <name evidence="3" type="ORF">pdam_00016193</name>
</gene>
<dbReference type="InterPro" id="IPR003961">
    <property type="entry name" value="FN3_dom"/>
</dbReference>
<organism evidence="3 4">
    <name type="scientific">Pocillopora damicornis</name>
    <name type="common">Cauliflower coral</name>
    <name type="synonym">Millepora damicornis</name>
    <dbReference type="NCBI Taxonomy" id="46731"/>
    <lineage>
        <taxon>Eukaryota</taxon>
        <taxon>Metazoa</taxon>
        <taxon>Cnidaria</taxon>
        <taxon>Anthozoa</taxon>
        <taxon>Hexacorallia</taxon>
        <taxon>Scleractinia</taxon>
        <taxon>Astrocoeniina</taxon>
        <taxon>Pocilloporidae</taxon>
        <taxon>Pocillopora</taxon>
    </lineage>
</organism>